<protein>
    <submittedName>
        <fullName evidence="2">Uncharacterized protein</fullName>
    </submittedName>
</protein>
<organism evidence="2 3">
    <name type="scientific">Thalassiosira oceanica</name>
    <name type="common">Marine diatom</name>
    <dbReference type="NCBI Taxonomy" id="159749"/>
    <lineage>
        <taxon>Eukaryota</taxon>
        <taxon>Sar</taxon>
        <taxon>Stramenopiles</taxon>
        <taxon>Ochrophyta</taxon>
        <taxon>Bacillariophyta</taxon>
        <taxon>Coscinodiscophyceae</taxon>
        <taxon>Thalassiosirophycidae</taxon>
        <taxon>Thalassiosirales</taxon>
        <taxon>Thalassiosiraceae</taxon>
        <taxon>Thalassiosira</taxon>
    </lineage>
</organism>
<dbReference type="EMBL" id="AGNL01045387">
    <property type="protein sequence ID" value="EJK48815.1"/>
    <property type="molecule type" value="Genomic_DNA"/>
</dbReference>
<feature type="compositionally biased region" description="Gly residues" evidence="1">
    <location>
        <begin position="127"/>
        <end position="137"/>
    </location>
</feature>
<reference evidence="2 3" key="1">
    <citation type="journal article" date="2012" name="Genome Biol.">
        <title>Genome and low-iron response of an oceanic diatom adapted to chronic iron limitation.</title>
        <authorList>
            <person name="Lommer M."/>
            <person name="Specht M."/>
            <person name="Roy A.S."/>
            <person name="Kraemer L."/>
            <person name="Andreson R."/>
            <person name="Gutowska M.A."/>
            <person name="Wolf J."/>
            <person name="Bergner S.V."/>
            <person name="Schilhabel M.B."/>
            <person name="Klostermeier U.C."/>
            <person name="Beiko R.G."/>
            <person name="Rosenstiel P."/>
            <person name="Hippler M."/>
            <person name="Laroche J."/>
        </authorList>
    </citation>
    <scope>NUCLEOTIDE SEQUENCE [LARGE SCALE GENOMIC DNA]</scope>
    <source>
        <strain evidence="2 3">CCMP1005</strain>
    </source>
</reference>
<feature type="compositionally biased region" description="Basic and acidic residues" evidence="1">
    <location>
        <begin position="11"/>
        <end position="25"/>
    </location>
</feature>
<feature type="non-terminal residue" evidence="2">
    <location>
        <position position="1"/>
    </location>
</feature>
<comment type="caution">
    <text evidence="2">The sequence shown here is derived from an EMBL/GenBank/DDBJ whole genome shotgun (WGS) entry which is preliminary data.</text>
</comment>
<sequence>KESLGGVIGLPEREGEIERSTTFEKKRSKNNKRGGHYVFPGLKENIMPAASASAAASSSLRRRQELGTKIVRCTGEIVRGRAKKTERADKSPCPTTPTLSRATVRPDRRRWSPARPTRRRGRHFRSGEGGSRGGGYGSSSRRVASASTATRAVRGGDFRSSQADLSYVERATASVGDGSAQAEESSAAGRKTEG</sequence>
<proteinExistence type="predicted"/>
<evidence type="ECO:0000256" key="1">
    <source>
        <dbReference type="SAM" id="MobiDB-lite"/>
    </source>
</evidence>
<evidence type="ECO:0000313" key="2">
    <source>
        <dbReference type="EMBL" id="EJK48815.1"/>
    </source>
</evidence>
<evidence type="ECO:0000313" key="3">
    <source>
        <dbReference type="Proteomes" id="UP000266841"/>
    </source>
</evidence>
<feature type="compositionally biased region" description="Low complexity" evidence="1">
    <location>
        <begin position="179"/>
        <end position="188"/>
    </location>
</feature>
<feature type="compositionally biased region" description="Basic residues" evidence="1">
    <location>
        <begin position="111"/>
        <end position="124"/>
    </location>
</feature>
<accession>K0R7D5</accession>
<keyword evidence="3" id="KW-1185">Reference proteome</keyword>
<feature type="region of interest" description="Disordered" evidence="1">
    <location>
        <begin position="1"/>
        <end position="36"/>
    </location>
</feature>
<dbReference type="AlphaFoldDB" id="K0R7D5"/>
<feature type="region of interest" description="Disordered" evidence="1">
    <location>
        <begin position="78"/>
        <end position="194"/>
    </location>
</feature>
<feature type="compositionally biased region" description="Basic residues" evidence="1">
    <location>
        <begin position="26"/>
        <end position="35"/>
    </location>
</feature>
<dbReference type="Proteomes" id="UP000266841">
    <property type="component" value="Unassembled WGS sequence"/>
</dbReference>
<name>K0R7D5_THAOC</name>
<feature type="compositionally biased region" description="Low complexity" evidence="1">
    <location>
        <begin position="138"/>
        <end position="155"/>
    </location>
</feature>
<gene>
    <name evidence="2" type="ORF">THAOC_32356</name>
</gene>